<dbReference type="AlphaFoldDB" id="T1GXL4"/>
<reference evidence="2" key="2">
    <citation type="submission" date="2015-06" db="UniProtKB">
        <authorList>
            <consortium name="EnsemblMetazoa"/>
        </authorList>
    </citation>
    <scope>IDENTIFICATION</scope>
</reference>
<proteinExistence type="predicted"/>
<feature type="transmembrane region" description="Helical" evidence="1">
    <location>
        <begin position="89"/>
        <end position="108"/>
    </location>
</feature>
<feature type="transmembrane region" description="Helical" evidence="1">
    <location>
        <begin position="48"/>
        <end position="69"/>
    </location>
</feature>
<evidence type="ECO:0008006" key="4">
    <source>
        <dbReference type="Google" id="ProtNLM"/>
    </source>
</evidence>
<reference evidence="3" key="1">
    <citation type="submission" date="2013-02" db="EMBL/GenBank/DDBJ databases">
        <authorList>
            <person name="Hughes D."/>
        </authorList>
    </citation>
    <scope>NUCLEOTIDE SEQUENCE</scope>
    <source>
        <strain>Durham</strain>
        <strain evidence="3">NC isolate 2 -- Noor lab</strain>
    </source>
</reference>
<dbReference type="Proteomes" id="UP000015102">
    <property type="component" value="Unassembled WGS sequence"/>
</dbReference>
<feature type="transmembrane region" description="Helical" evidence="1">
    <location>
        <begin position="120"/>
        <end position="143"/>
    </location>
</feature>
<evidence type="ECO:0000256" key="1">
    <source>
        <dbReference type="SAM" id="Phobius"/>
    </source>
</evidence>
<sequence>MCSNWKVSKCCCFDLKAGSLIIAQMDLSLESAGLIITLVKILLSGHKFTFYIGVGIVLTCLTIIACLYLKKGIAEDNPRYFESWIISRAIVLIIAVIFLGIILFHLVVSSPEDYAPYSTHHLVFGLIILSTIFVFHLYTWIVVRSYKAQLIEAISIV</sequence>
<evidence type="ECO:0000313" key="3">
    <source>
        <dbReference type="Proteomes" id="UP000015102"/>
    </source>
</evidence>
<evidence type="ECO:0000313" key="2">
    <source>
        <dbReference type="EnsemblMetazoa" id="MESCA008567-PA"/>
    </source>
</evidence>
<name>T1GXL4_MEGSC</name>
<dbReference type="EnsemblMetazoa" id="MESCA008567-RA">
    <property type="protein sequence ID" value="MESCA008567-PA"/>
    <property type="gene ID" value="MESCA008567"/>
</dbReference>
<protein>
    <recommendedName>
        <fullName evidence="4">Cytochrome b561 domain-containing protein</fullName>
    </recommendedName>
</protein>
<keyword evidence="1" id="KW-0812">Transmembrane</keyword>
<dbReference type="EMBL" id="CAQQ02164788">
    <property type="status" value="NOT_ANNOTATED_CDS"/>
    <property type="molecule type" value="Genomic_DNA"/>
</dbReference>
<keyword evidence="3" id="KW-1185">Reference proteome</keyword>
<accession>T1GXL4</accession>
<keyword evidence="1" id="KW-1133">Transmembrane helix</keyword>
<keyword evidence="1" id="KW-0472">Membrane</keyword>
<dbReference type="HOGENOM" id="CLU_1679955_0_0_1"/>
<organism evidence="2 3">
    <name type="scientific">Megaselia scalaris</name>
    <name type="common">Humpbacked fly</name>
    <name type="synonym">Phora scalaris</name>
    <dbReference type="NCBI Taxonomy" id="36166"/>
    <lineage>
        <taxon>Eukaryota</taxon>
        <taxon>Metazoa</taxon>
        <taxon>Ecdysozoa</taxon>
        <taxon>Arthropoda</taxon>
        <taxon>Hexapoda</taxon>
        <taxon>Insecta</taxon>
        <taxon>Pterygota</taxon>
        <taxon>Neoptera</taxon>
        <taxon>Endopterygota</taxon>
        <taxon>Diptera</taxon>
        <taxon>Brachycera</taxon>
        <taxon>Muscomorpha</taxon>
        <taxon>Platypezoidea</taxon>
        <taxon>Phoridae</taxon>
        <taxon>Megaseliini</taxon>
        <taxon>Megaselia</taxon>
    </lineage>
</organism>